<reference evidence="1 2" key="1">
    <citation type="submission" date="2017-10" db="EMBL/GenBank/DDBJ databases">
        <title>Draft genome sequences of strains TRE 1, TRE 9, TRE H and TRI 7, isolated from tamarins, belonging to four potential novel Bifidobacterium species.</title>
        <authorList>
            <person name="Mattarelli P."/>
            <person name="Modesto M."/>
            <person name="Puglisi E."/>
            <person name="Morelli L."/>
            <person name="Spezio C."/>
            <person name="Bonetti A."/>
            <person name="Sandri C."/>
        </authorList>
    </citation>
    <scope>NUCLEOTIDE SEQUENCE [LARGE SCALE GENOMIC DNA]</scope>
    <source>
        <strain evidence="2">TRI7</strain>
    </source>
</reference>
<accession>A0A2M9HC85</accession>
<dbReference type="SUPFAM" id="SSF52540">
    <property type="entry name" value="P-loop containing nucleoside triphosphate hydrolases"/>
    <property type="match status" value="1"/>
</dbReference>
<dbReference type="Gene3D" id="3.40.50.300">
    <property type="entry name" value="P-loop containing nucleotide triphosphate hydrolases"/>
    <property type="match status" value="1"/>
</dbReference>
<organism evidence="1 2">
    <name type="scientific">Bifidobacterium simiarum</name>
    <dbReference type="NCBI Taxonomy" id="2045441"/>
    <lineage>
        <taxon>Bacteria</taxon>
        <taxon>Bacillati</taxon>
        <taxon>Actinomycetota</taxon>
        <taxon>Actinomycetes</taxon>
        <taxon>Bifidobacteriales</taxon>
        <taxon>Bifidobacteriaceae</taxon>
        <taxon>Bifidobacterium</taxon>
    </lineage>
</organism>
<evidence type="ECO:0000313" key="1">
    <source>
        <dbReference type="EMBL" id="PJM74401.1"/>
    </source>
</evidence>
<dbReference type="Proteomes" id="UP000231451">
    <property type="component" value="Unassembled WGS sequence"/>
</dbReference>
<dbReference type="EMBL" id="PEBK01000014">
    <property type="protein sequence ID" value="PJM74401.1"/>
    <property type="molecule type" value="Genomic_DNA"/>
</dbReference>
<evidence type="ECO:0000313" key="2">
    <source>
        <dbReference type="Proteomes" id="UP000231451"/>
    </source>
</evidence>
<proteinExistence type="predicted"/>
<name>A0A2M9HC85_9BIFI</name>
<dbReference type="RefSeq" id="WP_100513805.1">
    <property type="nucleotide sequence ID" value="NZ_PEBK01000014.1"/>
</dbReference>
<keyword evidence="2" id="KW-1185">Reference proteome</keyword>
<sequence>MLDYHHRVAKPRQPGRAGRVWQSVGDSWRTPVWLTLILVPWITPIPDWWSPAVLAMMLAVSVIALPVPIPSGDGVVRADEWAGDMGMTQLARLSPVEDARRWRQRIRRRRGNRILRELGVVRDAKDTPARDYDVAWNERTHTLGIGEGLGAGLAPDRLGTVMKTAAPCIDMVDARVTHVDGVRCMVEFHEHPRYVELDPPRTLDRLPYVSNDGHGLALEIGMGEHRTPHVLQLRNLPGLCVGGASRSGKTRAVTLLLAGLLHAGYARALVIDCKAGSDYESPLGRDTGSVLSMGATVIADDGSPESLNRVRDALDHEVRDMRERQRRYRPAYWDHTVTEADPVRLVVVDECQQLWAKTRDRGKAETLQAIRGDLLTLIRAGASAGWITILISQDWTGDVIDTAVRSQLARIAFWSGERSKTQAVLGWTNEQIEGMSFTGVERDRWRGLSIIDTGDGGQWVRWDRLA</sequence>
<dbReference type="InterPro" id="IPR027417">
    <property type="entry name" value="P-loop_NTPase"/>
</dbReference>
<protein>
    <recommendedName>
        <fullName evidence="3">FtsK domain-containing protein</fullName>
    </recommendedName>
</protein>
<gene>
    <name evidence="1" type="ORF">CSQ87_10380</name>
</gene>
<comment type="caution">
    <text evidence="1">The sequence shown here is derived from an EMBL/GenBank/DDBJ whole genome shotgun (WGS) entry which is preliminary data.</text>
</comment>
<evidence type="ECO:0008006" key="3">
    <source>
        <dbReference type="Google" id="ProtNLM"/>
    </source>
</evidence>
<dbReference type="AlphaFoldDB" id="A0A2M9HC85"/>
<dbReference type="OrthoDB" id="3217500at2"/>